<sequence length="57" mass="6854">MEFSGLRIATPFYRNERIRFYPKLKFLHLPDRVKGIFGFQREEILGKKKPNGSLKER</sequence>
<dbReference type="Proteomes" id="UP000018719">
    <property type="component" value="Unassembled WGS sequence"/>
</dbReference>
<evidence type="ECO:0000313" key="2">
    <source>
        <dbReference type="Proteomes" id="UP000018719"/>
    </source>
</evidence>
<dbReference type="EMBL" id="AHMM02000015">
    <property type="protein sequence ID" value="EQA37338.1"/>
    <property type="molecule type" value="Genomic_DNA"/>
</dbReference>
<name>V6HDV3_9LEPT</name>
<protein>
    <submittedName>
        <fullName evidence="1">Uncharacterized protein</fullName>
    </submittedName>
</protein>
<dbReference type="AlphaFoldDB" id="V6HDV3"/>
<accession>V6HDV3</accession>
<comment type="caution">
    <text evidence="1">The sequence shown here is derived from an EMBL/GenBank/DDBJ whole genome shotgun (WGS) entry which is preliminary data.</text>
</comment>
<evidence type="ECO:0000313" key="1">
    <source>
        <dbReference type="EMBL" id="EQA37338.1"/>
    </source>
</evidence>
<proteinExistence type="predicted"/>
<reference evidence="1 2" key="1">
    <citation type="submission" date="2013-05" db="EMBL/GenBank/DDBJ databases">
        <authorList>
            <person name="Harkins D.M."/>
            <person name="Durkin A.S."/>
            <person name="Brinkac L.M."/>
            <person name="Haft D.H."/>
            <person name="Selengut J.D."/>
            <person name="Sanka R."/>
            <person name="DePew J."/>
            <person name="Purushe J."/>
            <person name="Hartskeerl R.A."/>
            <person name="Ahmed A."/>
            <person name="van der Linden H."/>
            <person name="Goris M.G.A."/>
            <person name="Vinetz J.M."/>
            <person name="Sutton G.G."/>
            <person name="Nierman W.C."/>
            <person name="Fouts D.E."/>
        </authorList>
    </citation>
    <scope>NUCLEOTIDE SEQUENCE [LARGE SCALE GENOMIC DNA]</scope>
    <source>
        <strain evidence="1 2">10</strain>
    </source>
</reference>
<gene>
    <name evidence="1" type="ORF">LEP1GSC047_3816</name>
</gene>
<organism evidence="1 2">
    <name type="scientific">Leptospira inadai serovar Lyme str. 10</name>
    <dbReference type="NCBI Taxonomy" id="1049790"/>
    <lineage>
        <taxon>Bacteria</taxon>
        <taxon>Pseudomonadati</taxon>
        <taxon>Spirochaetota</taxon>
        <taxon>Spirochaetia</taxon>
        <taxon>Leptospirales</taxon>
        <taxon>Leptospiraceae</taxon>
        <taxon>Leptospira</taxon>
    </lineage>
</organism>